<organism evidence="5 6">
    <name type="scientific">Littorina saxatilis</name>
    <dbReference type="NCBI Taxonomy" id="31220"/>
    <lineage>
        <taxon>Eukaryota</taxon>
        <taxon>Metazoa</taxon>
        <taxon>Spiralia</taxon>
        <taxon>Lophotrochozoa</taxon>
        <taxon>Mollusca</taxon>
        <taxon>Gastropoda</taxon>
        <taxon>Caenogastropoda</taxon>
        <taxon>Littorinimorpha</taxon>
        <taxon>Littorinoidea</taxon>
        <taxon>Littorinidae</taxon>
        <taxon>Littorina</taxon>
    </lineage>
</organism>
<feature type="region of interest" description="Disordered" evidence="4">
    <location>
        <begin position="105"/>
        <end position="130"/>
    </location>
</feature>
<keyword evidence="2" id="KW-0832">Ubl conjugation</keyword>
<dbReference type="GO" id="GO:0000900">
    <property type="term" value="F:mRNA regulatory element binding translation repressor activity"/>
    <property type="evidence" value="ECO:0007669"/>
    <property type="project" value="InterPro"/>
</dbReference>
<keyword evidence="6" id="KW-1185">Reference proteome</keyword>
<evidence type="ECO:0000256" key="4">
    <source>
        <dbReference type="SAM" id="MobiDB-lite"/>
    </source>
</evidence>
<dbReference type="Proteomes" id="UP001374579">
    <property type="component" value="Unassembled WGS sequence"/>
</dbReference>
<reference evidence="5 6" key="1">
    <citation type="submission" date="2024-02" db="EMBL/GenBank/DDBJ databases">
        <title>Chromosome-scale genome assembly of the rough periwinkle Littorina saxatilis.</title>
        <authorList>
            <person name="De Jode A."/>
            <person name="Faria R."/>
            <person name="Formenti G."/>
            <person name="Sims Y."/>
            <person name="Smith T.P."/>
            <person name="Tracey A."/>
            <person name="Wood J.M.D."/>
            <person name="Zagrodzka Z.B."/>
            <person name="Johannesson K."/>
            <person name="Butlin R.K."/>
            <person name="Leder E.H."/>
        </authorList>
    </citation>
    <scope>NUCLEOTIDE SEQUENCE [LARGE SCALE GENOMIC DNA]</scope>
    <source>
        <strain evidence="5">Snail1</strain>
        <tissue evidence="5">Muscle</tissue>
    </source>
</reference>
<keyword evidence="3" id="KW-0810">Translation regulation</keyword>
<evidence type="ECO:0000256" key="1">
    <source>
        <dbReference type="ARBA" id="ARBA00006858"/>
    </source>
</evidence>
<dbReference type="GO" id="GO:0005737">
    <property type="term" value="C:cytoplasm"/>
    <property type="evidence" value="ECO:0007669"/>
    <property type="project" value="TreeGrafter"/>
</dbReference>
<dbReference type="GO" id="GO:0045947">
    <property type="term" value="P:negative regulation of translational initiation"/>
    <property type="evidence" value="ECO:0007669"/>
    <property type="project" value="InterPro"/>
</dbReference>
<comment type="similarity">
    <text evidence="1">Belongs to the PAIP2 family.</text>
</comment>
<dbReference type="EMBL" id="JBAMIC010000003">
    <property type="protein sequence ID" value="KAK7110611.1"/>
    <property type="molecule type" value="Genomic_DNA"/>
</dbReference>
<dbReference type="InterPro" id="IPR009818">
    <property type="entry name" value="PAM2_motif"/>
</dbReference>
<dbReference type="PANTHER" id="PTHR13154">
    <property type="entry name" value="POLYADENYLATE-BINDING PROTEIN-INTERACTING PROTEIN 2"/>
    <property type="match status" value="1"/>
</dbReference>
<dbReference type="InterPro" id="IPR040396">
    <property type="entry name" value="PAIP2-like"/>
</dbReference>
<sequence>MNMRTPPSLLDDDHHDGQPPDPAAQDVDFSEYVWMGEELEEFDRQVEEELWEQAFIEACFEDMLAEEELHWYFSQLPFSHSHIAGSSFDISSPPSIHHAMDCKKDEAMNPSRLNPDAPEFVPNAPGKSVK</sequence>
<feature type="region of interest" description="Disordered" evidence="4">
    <location>
        <begin position="1"/>
        <end position="28"/>
    </location>
</feature>
<gene>
    <name evidence="5" type="ORF">V1264_014452</name>
</gene>
<evidence type="ECO:0000256" key="2">
    <source>
        <dbReference type="ARBA" id="ARBA00022843"/>
    </source>
</evidence>
<evidence type="ECO:0000256" key="3">
    <source>
        <dbReference type="ARBA" id="ARBA00022845"/>
    </source>
</evidence>
<evidence type="ECO:0000313" key="5">
    <source>
        <dbReference type="EMBL" id="KAK7110611.1"/>
    </source>
</evidence>
<proteinExistence type="inferred from homology"/>
<protein>
    <recommendedName>
        <fullName evidence="7">Ataxin-2 C-terminal domain-containing protein</fullName>
    </recommendedName>
</protein>
<evidence type="ECO:0008006" key="7">
    <source>
        <dbReference type="Google" id="ProtNLM"/>
    </source>
</evidence>
<dbReference type="AlphaFoldDB" id="A0AAN9GJT3"/>
<accession>A0AAN9GJT3</accession>
<evidence type="ECO:0000313" key="6">
    <source>
        <dbReference type="Proteomes" id="UP001374579"/>
    </source>
</evidence>
<name>A0AAN9GJT3_9CAEN</name>
<dbReference type="PANTHER" id="PTHR13154:SF6">
    <property type="entry name" value="GEO05078P1"/>
    <property type="match status" value="1"/>
</dbReference>
<comment type="caution">
    <text evidence="5">The sequence shown here is derived from an EMBL/GenBank/DDBJ whole genome shotgun (WGS) entry which is preliminary data.</text>
</comment>
<dbReference type="Pfam" id="PF07145">
    <property type="entry name" value="PAM2"/>
    <property type="match status" value="1"/>
</dbReference>